<dbReference type="AlphaFoldDB" id="A0A9E6PPC3"/>
<feature type="domain" description="PglD N-terminal" evidence="6">
    <location>
        <begin position="3"/>
        <end position="77"/>
    </location>
</feature>
<dbReference type="Gene3D" id="3.40.50.20">
    <property type="match status" value="1"/>
</dbReference>
<organism evidence="7 8">
    <name type="scientific">Pseudomonas vanderleydeniana</name>
    <dbReference type="NCBI Taxonomy" id="2745495"/>
    <lineage>
        <taxon>Bacteria</taxon>
        <taxon>Pseudomonadati</taxon>
        <taxon>Pseudomonadota</taxon>
        <taxon>Gammaproteobacteria</taxon>
        <taxon>Pseudomonadales</taxon>
        <taxon>Pseudomonadaceae</taxon>
        <taxon>Pseudomonas</taxon>
    </lineage>
</organism>
<keyword evidence="3" id="KW-0677">Repeat</keyword>
<reference evidence="7 8" key="2">
    <citation type="journal article" date="2021" name="Microorganisms">
        <title>The Ever-Expanding Pseudomonas Genus: Description of 43 New Species and Partition of the Pseudomonas putida Group.</title>
        <authorList>
            <person name="Girard L."/>
            <person name="Lood C."/>
            <person name="Hofte M."/>
            <person name="Vandamme P."/>
            <person name="Rokni-Zadeh H."/>
            <person name="van Noort V."/>
            <person name="Lavigne R."/>
            <person name="De Mot R."/>
        </authorList>
    </citation>
    <scope>NUCLEOTIDE SEQUENCE [LARGE SCALE GENOMIC DNA]</scope>
    <source>
        <strain evidence="7 8">RW8P3</strain>
    </source>
</reference>
<evidence type="ECO:0000256" key="3">
    <source>
        <dbReference type="ARBA" id="ARBA00022737"/>
    </source>
</evidence>
<proteinExistence type="inferred from homology"/>
<feature type="site" description="Increases basicity of active site His" evidence="4">
    <location>
        <position position="136"/>
    </location>
</feature>
<evidence type="ECO:0000259" key="6">
    <source>
        <dbReference type="Pfam" id="PF17836"/>
    </source>
</evidence>
<dbReference type="InterPro" id="IPR050179">
    <property type="entry name" value="Trans_hexapeptide_repeat"/>
</dbReference>
<evidence type="ECO:0000313" key="7">
    <source>
        <dbReference type="EMBL" id="QXI30229.1"/>
    </source>
</evidence>
<reference evidence="7 8" key="1">
    <citation type="journal article" date="2020" name="Microorganisms">
        <title>Reliable Identification of Environmental Pseudomonas Isolates Using the rpoD Gene.</title>
        <authorList>
            <consortium name="The Broad Institute Genome Sequencing Platform"/>
            <person name="Girard L."/>
            <person name="Lood C."/>
            <person name="Rokni-Zadeh H."/>
            <person name="van Noort V."/>
            <person name="Lavigne R."/>
            <person name="De Mot R."/>
        </authorList>
    </citation>
    <scope>NUCLEOTIDE SEQUENCE [LARGE SCALE GENOMIC DNA]</scope>
    <source>
        <strain evidence="7 8">RW8P3</strain>
    </source>
</reference>
<dbReference type="EMBL" id="CP077093">
    <property type="protein sequence ID" value="QXI30229.1"/>
    <property type="molecule type" value="Genomic_DNA"/>
</dbReference>
<dbReference type="InterPro" id="IPR018357">
    <property type="entry name" value="Hexapep_transf_CS"/>
</dbReference>
<dbReference type="GO" id="GO:0016740">
    <property type="term" value="F:transferase activity"/>
    <property type="evidence" value="ECO:0007669"/>
    <property type="project" value="UniProtKB-KW"/>
</dbReference>
<evidence type="ECO:0000256" key="4">
    <source>
        <dbReference type="PIRSR" id="PIRSR620019-1"/>
    </source>
</evidence>
<feature type="binding site" evidence="5">
    <location>
        <position position="144"/>
    </location>
    <ligand>
        <name>acetyl-CoA</name>
        <dbReference type="ChEBI" id="CHEBI:57288"/>
    </ligand>
</feature>
<dbReference type="PANTHER" id="PTHR43300">
    <property type="entry name" value="ACETYLTRANSFERASE"/>
    <property type="match status" value="1"/>
</dbReference>
<dbReference type="RefSeq" id="WP_186677243.1">
    <property type="nucleotide sequence ID" value="NZ_CP077093.1"/>
</dbReference>
<protein>
    <submittedName>
        <fullName evidence="7">Acetyltransferase</fullName>
    </submittedName>
</protein>
<keyword evidence="8" id="KW-1185">Reference proteome</keyword>
<evidence type="ECO:0000256" key="5">
    <source>
        <dbReference type="PIRSR" id="PIRSR620019-2"/>
    </source>
</evidence>
<dbReference type="NCBIfam" id="TIGR03570">
    <property type="entry name" value="NeuD_NnaD"/>
    <property type="match status" value="1"/>
</dbReference>
<evidence type="ECO:0000256" key="2">
    <source>
        <dbReference type="ARBA" id="ARBA00022679"/>
    </source>
</evidence>
<dbReference type="CDD" id="cd03360">
    <property type="entry name" value="LbH_AT_putative"/>
    <property type="match status" value="1"/>
</dbReference>
<dbReference type="Gene3D" id="2.160.10.10">
    <property type="entry name" value="Hexapeptide repeat proteins"/>
    <property type="match status" value="1"/>
</dbReference>
<feature type="binding site" evidence="5">
    <location>
        <begin position="10"/>
        <end position="12"/>
    </location>
    <ligand>
        <name>substrate</name>
    </ligand>
</feature>
<comment type="similarity">
    <text evidence="1">Belongs to the transferase hexapeptide repeat family.</text>
</comment>
<dbReference type="KEGG" id="pvw:HU752_009845"/>
<keyword evidence="2" id="KW-0808">Transferase</keyword>
<dbReference type="PANTHER" id="PTHR43300:SF7">
    <property type="entry name" value="UDP-N-ACETYLBACILLOSAMINE N-ACETYLTRANSFERASE"/>
    <property type="match status" value="1"/>
</dbReference>
<feature type="active site" description="Proton acceptor" evidence="4">
    <location>
        <position position="135"/>
    </location>
</feature>
<dbReference type="Proteomes" id="UP000634530">
    <property type="component" value="Chromosome"/>
</dbReference>
<evidence type="ECO:0000256" key="1">
    <source>
        <dbReference type="ARBA" id="ARBA00007274"/>
    </source>
</evidence>
<dbReference type="InterPro" id="IPR011004">
    <property type="entry name" value="Trimer_LpxA-like_sf"/>
</dbReference>
<evidence type="ECO:0000313" key="8">
    <source>
        <dbReference type="Proteomes" id="UP000634530"/>
    </source>
</evidence>
<sequence length="206" mass="21152">MKKLAVLGASGHGKVVADTAECCGWTQVDFYDDGWPEITVTGAWEVIGDGEALLASVEKYDGVLVAIGNNSIRQKKIIELELAGAELISLKHPQCSFSRYATLGKGSVVFAGAIVNVGASIGVGAIINSGCSVDHDCQLGEYVHISPGARLAGGVVVGDLTWVGVGAAVRQSLHIGSNVIVGAGAAVISDIPDNLTFVGVPARKLK</sequence>
<name>A0A9E6PPC3_9PSED</name>
<accession>A0A9E6PPC3</accession>
<dbReference type="InterPro" id="IPR020019">
    <property type="entry name" value="AcTrfase_PglD-like"/>
</dbReference>
<dbReference type="InterPro" id="IPR041561">
    <property type="entry name" value="PglD_N"/>
</dbReference>
<dbReference type="SUPFAM" id="SSF51161">
    <property type="entry name" value="Trimeric LpxA-like enzymes"/>
    <property type="match status" value="1"/>
</dbReference>
<gene>
    <name evidence="7" type="ORF">HU752_009845</name>
</gene>
<feature type="binding site" evidence="5">
    <location>
        <position position="68"/>
    </location>
    <ligand>
        <name>substrate</name>
    </ligand>
</feature>
<dbReference type="Pfam" id="PF17836">
    <property type="entry name" value="PglD_N"/>
    <property type="match status" value="1"/>
</dbReference>
<dbReference type="PROSITE" id="PS00101">
    <property type="entry name" value="HEXAPEP_TRANSFERASES"/>
    <property type="match status" value="1"/>
</dbReference>